<dbReference type="Pfam" id="PF09738">
    <property type="entry name" value="LRRFIP"/>
    <property type="match status" value="1"/>
</dbReference>
<feature type="coiled-coil region" evidence="3">
    <location>
        <begin position="132"/>
        <end position="226"/>
    </location>
</feature>
<evidence type="ECO:0000313" key="6">
    <source>
        <dbReference type="RefSeq" id="XP_070643074.1"/>
    </source>
</evidence>
<evidence type="ECO:0000256" key="2">
    <source>
        <dbReference type="ARBA" id="ARBA00023054"/>
    </source>
</evidence>
<dbReference type="Gene3D" id="1.20.5.4090">
    <property type="match status" value="1"/>
</dbReference>
<feature type="region of interest" description="Disordered" evidence="4">
    <location>
        <begin position="40"/>
        <end position="126"/>
    </location>
</feature>
<gene>
    <name evidence="6" type="primary">LRRFIP1</name>
</gene>
<feature type="compositionally biased region" description="Basic and acidic residues" evidence="4">
    <location>
        <begin position="40"/>
        <end position="58"/>
    </location>
</feature>
<evidence type="ECO:0000256" key="3">
    <source>
        <dbReference type="SAM" id="Coils"/>
    </source>
</evidence>
<keyword evidence="2 3" id="KW-0175">Coiled coil</keyword>
<feature type="compositionally biased region" description="Basic and acidic residues" evidence="4">
    <location>
        <begin position="742"/>
        <end position="751"/>
    </location>
</feature>
<accession>A0ABM4S5K6</accession>
<feature type="compositionally biased region" description="Basic and acidic residues" evidence="4">
    <location>
        <begin position="458"/>
        <end position="468"/>
    </location>
</feature>
<feature type="compositionally biased region" description="Basic and acidic residues" evidence="4">
    <location>
        <begin position="500"/>
        <end position="514"/>
    </location>
</feature>
<dbReference type="PANTHER" id="PTHR19212:SF5">
    <property type="entry name" value="LEUCINE-RICH REPEAT FLIGHTLESS-INTERACTING PROTEIN 1"/>
    <property type="match status" value="1"/>
</dbReference>
<dbReference type="Proteomes" id="UP001652663">
    <property type="component" value="Chromosome 3"/>
</dbReference>
<dbReference type="InterPro" id="IPR019139">
    <property type="entry name" value="LRRFIP1/2"/>
</dbReference>
<evidence type="ECO:0000313" key="5">
    <source>
        <dbReference type="Proteomes" id="UP001652663"/>
    </source>
</evidence>
<protein>
    <submittedName>
        <fullName evidence="6">Leucine-rich repeat flightless-interacting protein 1 isoform X44</fullName>
    </submittedName>
</protein>
<dbReference type="PANTHER" id="PTHR19212">
    <property type="entry name" value="LEUCINE RICH REPEAT IN FLII INTERACTING PROTEIN"/>
    <property type="match status" value="1"/>
</dbReference>
<feature type="compositionally biased region" description="Basic and acidic residues" evidence="4">
    <location>
        <begin position="581"/>
        <end position="609"/>
    </location>
</feature>
<proteinExistence type="inferred from homology"/>
<feature type="compositionally biased region" description="Polar residues" evidence="4">
    <location>
        <begin position="383"/>
        <end position="394"/>
    </location>
</feature>
<feature type="compositionally biased region" description="Basic residues" evidence="4">
    <location>
        <begin position="624"/>
        <end position="638"/>
    </location>
</feature>
<organism evidence="5 6">
    <name type="scientific">Bos indicus</name>
    <name type="common">Zebu</name>
    <dbReference type="NCBI Taxonomy" id="9915"/>
    <lineage>
        <taxon>Eukaryota</taxon>
        <taxon>Metazoa</taxon>
        <taxon>Chordata</taxon>
        <taxon>Craniata</taxon>
        <taxon>Vertebrata</taxon>
        <taxon>Euteleostomi</taxon>
        <taxon>Mammalia</taxon>
        <taxon>Eutheria</taxon>
        <taxon>Laurasiatheria</taxon>
        <taxon>Artiodactyla</taxon>
        <taxon>Ruminantia</taxon>
        <taxon>Pecora</taxon>
        <taxon>Bovidae</taxon>
        <taxon>Bovinae</taxon>
        <taxon>Bos</taxon>
    </lineage>
</organism>
<feature type="compositionally biased region" description="Basic and acidic residues" evidence="4">
    <location>
        <begin position="703"/>
        <end position="713"/>
    </location>
</feature>
<sequence length="855" mass="93093">MTNPAAAQNQEIDCLSPEAQRLAEARLAAKRAARAEAREIRMKELERQQKEEDSERYSHRSRRNTSASDEDERMSVGSRGSLRVEERPEKDFTEKGSRSLPGLSAATLASLGGTSSRRGSGDTSISIDTEASIREIKELNELKDQIQDVEGKYMQGLKEMKDSLAEVEEKYKKAMVSNAQLDNEKTNFMYQVDTLKDMLLELEEQLAESRRQYEEKSKEFEREKHAHSILQFQFAEVKEALKQREEMLEKHGIILNSEIATNGETPDTLNSIASQGSTKMTKEELNALKATGDGALGRANEVEVKNEMVEHEGKRAILQSTEQRQHKEDPGESCVDTEASHPGDSAEDQRASADGAPSPGTLVNSESEEEVQSRVLETASFLADTQQVESSEVLNSELVGEIPDPGIGQGSGNALDMENQREESAEEREKGKQEDLKANLEEMSTKPCQESALPQISEAERESSEDPCKQSGSPTKAEPEAGLTGLGAQGGTAASSPLSGRDDPGSHHEKHLVDTPEGSDPSAGQDVEKELANQEVAEPREAPVQSTEAGGENEEVEEDEGRNLREEKPIEPEVQTSPRPPEAESRPQEVTDPRVEDAESEALDVKDPSEENDQQGEALDSSQKKTKSKKKKNKKKKSPVPAELKDVQKELTFQNPGLSEVKEELEKDTDEKPVVDAQNEVTKSPKQNSVADSSENSGGPENPKVELDGKLDQDDAAVNAKAGGDTLDFEDNMIQSSGTSNKELDEGAVKDEAEEDGGTPSSPPGPENTEVPSSALLEDESPPKDINDASHTEGAEGRVTPENLGQTVREFSDSIPLENDGLAAADEVGDFNSESKEEKTGGTGKGRSKEDCTMS</sequence>
<feature type="compositionally biased region" description="Basic and acidic residues" evidence="4">
    <location>
        <begin position="526"/>
        <end position="541"/>
    </location>
</feature>
<name>A0ABM4S5K6_BOSIN</name>
<comment type="similarity">
    <text evidence="1">Belongs to the LRRFIP family.</text>
</comment>
<feature type="compositionally biased region" description="Basic and acidic residues" evidence="4">
    <location>
        <begin position="82"/>
        <end position="97"/>
    </location>
</feature>
<feature type="compositionally biased region" description="Basic and acidic residues" evidence="4">
    <location>
        <begin position="561"/>
        <end position="571"/>
    </location>
</feature>
<keyword evidence="5" id="KW-1185">Reference proteome</keyword>
<feature type="region of interest" description="Disordered" evidence="4">
    <location>
        <begin position="316"/>
        <end position="855"/>
    </location>
</feature>
<feature type="compositionally biased region" description="Low complexity" evidence="4">
    <location>
        <begin position="110"/>
        <end position="126"/>
    </location>
</feature>
<feature type="compositionally biased region" description="Basic and acidic residues" evidence="4">
    <location>
        <begin position="660"/>
        <end position="674"/>
    </location>
</feature>
<evidence type="ECO:0000256" key="1">
    <source>
        <dbReference type="ARBA" id="ARBA00008275"/>
    </source>
</evidence>
<feature type="compositionally biased region" description="Basic and acidic residues" evidence="4">
    <location>
        <begin position="781"/>
        <end position="796"/>
    </location>
</feature>
<feature type="compositionally biased region" description="Polar residues" evidence="4">
    <location>
        <begin position="679"/>
        <end position="699"/>
    </location>
</feature>
<dbReference type="RefSeq" id="XP_070643074.1">
    <property type="nucleotide sequence ID" value="XM_070786973.1"/>
</dbReference>
<feature type="compositionally biased region" description="Basic and acidic residues" evidence="4">
    <location>
        <begin position="418"/>
        <end position="444"/>
    </location>
</feature>
<evidence type="ECO:0000256" key="4">
    <source>
        <dbReference type="SAM" id="MobiDB-lite"/>
    </source>
</evidence>
<dbReference type="GeneID" id="109556569"/>
<feature type="compositionally biased region" description="Acidic residues" evidence="4">
    <location>
        <begin position="551"/>
        <end position="560"/>
    </location>
</feature>
<reference evidence="6" key="1">
    <citation type="submission" date="2025-08" db="UniProtKB">
        <authorList>
            <consortium name="RefSeq"/>
        </authorList>
    </citation>
    <scope>IDENTIFICATION</scope>
    <source>
        <tissue evidence="6">Blood</tissue>
    </source>
</reference>